<comment type="caution">
    <text evidence="2">The sequence shown here is derived from an EMBL/GenBank/DDBJ whole genome shotgun (WGS) entry which is preliminary data.</text>
</comment>
<dbReference type="Proteomes" id="UP000294813">
    <property type="component" value="Unassembled WGS sequence"/>
</dbReference>
<accession>A0A4R2RDX9</accession>
<dbReference type="Gene3D" id="2.60.40.10">
    <property type="entry name" value="Immunoglobulins"/>
    <property type="match status" value="1"/>
</dbReference>
<dbReference type="GO" id="GO:2001070">
    <property type="term" value="F:starch binding"/>
    <property type="evidence" value="ECO:0007669"/>
    <property type="project" value="InterPro"/>
</dbReference>
<dbReference type="InterPro" id="IPR005085">
    <property type="entry name" value="CBM25"/>
</dbReference>
<proteinExistence type="predicted"/>
<gene>
    <name evidence="2" type="ORF">EDD73_14112</name>
</gene>
<feature type="domain" description="Carbohydrate binding module family 25" evidence="1">
    <location>
        <begin position="18"/>
        <end position="96"/>
    </location>
</feature>
<sequence>MSNWIDSQKGIEVKSTGYNEARISYNGLLAHSGADQVYLHIGSGDPRNWQHTRTEPMQRTTSGFEKTIHMDNQVNFCFKDSANNWDNNCGLNWSIR</sequence>
<evidence type="ECO:0000259" key="1">
    <source>
        <dbReference type="SMART" id="SM01066"/>
    </source>
</evidence>
<dbReference type="SMART" id="SM01066">
    <property type="entry name" value="CBM_25"/>
    <property type="match status" value="1"/>
</dbReference>
<keyword evidence="3" id="KW-1185">Reference proteome</keyword>
<dbReference type="RefSeq" id="WP_131920902.1">
    <property type="nucleotide sequence ID" value="NZ_JAOQNU010000042.1"/>
</dbReference>
<dbReference type="OrthoDB" id="1683298at2"/>
<dbReference type="AlphaFoldDB" id="A0A4R2RDX9"/>
<evidence type="ECO:0000313" key="2">
    <source>
        <dbReference type="EMBL" id="TCP60197.1"/>
    </source>
</evidence>
<name>A0A4R2RDX9_9FIRM</name>
<dbReference type="EMBL" id="SLXT01000041">
    <property type="protein sequence ID" value="TCP60197.1"/>
    <property type="molecule type" value="Genomic_DNA"/>
</dbReference>
<evidence type="ECO:0000313" key="3">
    <source>
        <dbReference type="Proteomes" id="UP000294813"/>
    </source>
</evidence>
<reference evidence="2 3" key="1">
    <citation type="submission" date="2019-03" db="EMBL/GenBank/DDBJ databases">
        <title>Genomic Encyclopedia of Type Strains, Phase IV (KMG-IV): sequencing the most valuable type-strain genomes for metagenomic binning, comparative biology and taxonomic classification.</title>
        <authorList>
            <person name="Goeker M."/>
        </authorList>
    </citation>
    <scope>NUCLEOTIDE SEQUENCE [LARGE SCALE GENOMIC DNA]</scope>
    <source>
        <strain evidence="2 3">DSM 11170</strain>
    </source>
</reference>
<organism evidence="2 3">
    <name type="scientific">Heliophilum fasciatum</name>
    <dbReference type="NCBI Taxonomy" id="35700"/>
    <lineage>
        <taxon>Bacteria</taxon>
        <taxon>Bacillati</taxon>
        <taxon>Bacillota</taxon>
        <taxon>Clostridia</taxon>
        <taxon>Eubacteriales</taxon>
        <taxon>Heliobacteriaceae</taxon>
        <taxon>Heliophilum</taxon>
    </lineage>
</organism>
<protein>
    <submittedName>
        <fullName evidence="2">Putative carbohydrate-binding protein with starch-binding CBM53</fullName>
    </submittedName>
</protein>
<dbReference type="InterPro" id="IPR013783">
    <property type="entry name" value="Ig-like_fold"/>
</dbReference>
<dbReference type="Pfam" id="PF16760">
    <property type="entry name" value="CBM53"/>
    <property type="match status" value="1"/>
</dbReference>